<keyword evidence="3 4" id="KW-0072">Autophagy</keyword>
<dbReference type="GO" id="GO:0034045">
    <property type="term" value="C:phagophore assembly site membrane"/>
    <property type="evidence" value="ECO:0007669"/>
    <property type="project" value="TreeGrafter"/>
</dbReference>
<dbReference type="SUPFAM" id="SSF54236">
    <property type="entry name" value="Ubiquitin-like"/>
    <property type="match status" value="1"/>
</dbReference>
<feature type="compositionally biased region" description="Low complexity" evidence="5">
    <location>
        <begin position="52"/>
        <end position="80"/>
    </location>
</feature>
<evidence type="ECO:0000256" key="1">
    <source>
        <dbReference type="ARBA" id="ARBA00022499"/>
    </source>
</evidence>
<dbReference type="GO" id="GO:0000045">
    <property type="term" value="P:autophagosome assembly"/>
    <property type="evidence" value="ECO:0007669"/>
    <property type="project" value="InterPro"/>
</dbReference>
<proteinExistence type="inferred from homology"/>
<accession>A0A6U3RCX0</accession>
<dbReference type="GO" id="GO:0034727">
    <property type="term" value="P:piecemeal microautophagy of the nucleus"/>
    <property type="evidence" value="ECO:0007669"/>
    <property type="project" value="TreeGrafter"/>
</dbReference>
<feature type="compositionally biased region" description="Basic and acidic residues" evidence="5">
    <location>
        <begin position="34"/>
        <end position="43"/>
    </location>
</feature>
<dbReference type="CDD" id="cd01612">
    <property type="entry name" value="Ubl_ATG12"/>
    <property type="match status" value="1"/>
</dbReference>
<dbReference type="Gene3D" id="3.10.20.90">
    <property type="entry name" value="Phosphatidylinositol 3-kinase Catalytic Subunit, Chain A, domain 1"/>
    <property type="match status" value="1"/>
</dbReference>
<dbReference type="Pfam" id="PF04110">
    <property type="entry name" value="APG12"/>
    <property type="match status" value="1"/>
</dbReference>
<evidence type="ECO:0000256" key="4">
    <source>
        <dbReference type="RuleBase" id="RU361201"/>
    </source>
</evidence>
<dbReference type="GO" id="GO:0000422">
    <property type="term" value="P:autophagy of mitochondrion"/>
    <property type="evidence" value="ECO:0007669"/>
    <property type="project" value="TreeGrafter"/>
</dbReference>
<feature type="compositionally biased region" description="Polar residues" evidence="5">
    <location>
        <begin position="7"/>
        <end position="33"/>
    </location>
</feature>
<feature type="region of interest" description="Disordered" evidence="5">
    <location>
        <begin position="1"/>
        <end position="80"/>
    </location>
</feature>
<evidence type="ECO:0000313" key="6">
    <source>
        <dbReference type="EMBL" id="CAD9329223.1"/>
    </source>
</evidence>
<dbReference type="PANTHER" id="PTHR13385:SF0">
    <property type="entry name" value="UBIQUITIN-LIKE PROTEIN ATG12"/>
    <property type="match status" value="1"/>
</dbReference>
<gene>
    <name evidence="6" type="ORF">DBRI1063_LOCUS10651</name>
</gene>
<organism evidence="6">
    <name type="scientific">Ditylum brightwellii</name>
    <dbReference type="NCBI Taxonomy" id="49249"/>
    <lineage>
        <taxon>Eukaryota</taxon>
        <taxon>Sar</taxon>
        <taxon>Stramenopiles</taxon>
        <taxon>Ochrophyta</taxon>
        <taxon>Bacillariophyta</taxon>
        <taxon>Mediophyceae</taxon>
        <taxon>Lithodesmiophycidae</taxon>
        <taxon>Lithodesmiales</taxon>
        <taxon>Lithodesmiaceae</taxon>
        <taxon>Ditylum</taxon>
    </lineage>
</organism>
<keyword evidence="2 4" id="KW-0833">Ubl conjugation pathway</keyword>
<dbReference type="GO" id="GO:0019776">
    <property type="term" value="F:Atg8-family ligase activity"/>
    <property type="evidence" value="ECO:0007669"/>
    <property type="project" value="TreeGrafter"/>
</dbReference>
<dbReference type="GO" id="GO:0034274">
    <property type="term" value="C:Atg12-Atg5-Atg16 complex"/>
    <property type="evidence" value="ECO:0007669"/>
    <property type="project" value="TreeGrafter"/>
</dbReference>
<dbReference type="InterPro" id="IPR029071">
    <property type="entry name" value="Ubiquitin-like_domsf"/>
</dbReference>
<evidence type="ECO:0000256" key="3">
    <source>
        <dbReference type="ARBA" id="ARBA00023006"/>
    </source>
</evidence>
<comment type="similarity">
    <text evidence="4">Belongs to the ATG12 family.</text>
</comment>
<evidence type="ECO:0000256" key="2">
    <source>
        <dbReference type="ARBA" id="ARBA00022786"/>
    </source>
</evidence>
<dbReference type="GO" id="GO:0061723">
    <property type="term" value="P:glycophagy"/>
    <property type="evidence" value="ECO:0007669"/>
    <property type="project" value="TreeGrafter"/>
</dbReference>
<sequence>MEKNDGQSENNSSDTQATPSSQDAKKNTSISPDDNNKSLEENKPSSAVTATSLSEASPSKTSSTKAPSQSRVKASSNSSSKDVIKKVKVHFVAVGSAPLMKKNKFQIAHDQRFAAVSGFLRKMLKLTGTGTSLFLYLKSAFVPSPDELVGDLNDCFSVRGELVIHYSLQEAWG</sequence>
<protein>
    <recommendedName>
        <fullName evidence="4">Ubiquitin-like protein ATG12</fullName>
    </recommendedName>
</protein>
<dbReference type="InterPro" id="IPR007242">
    <property type="entry name" value="Atg12"/>
</dbReference>
<keyword evidence="1 4" id="KW-1017">Isopeptide bond</keyword>
<evidence type="ECO:0000256" key="5">
    <source>
        <dbReference type="SAM" id="MobiDB-lite"/>
    </source>
</evidence>
<dbReference type="GO" id="GO:0097352">
    <property type="term" value="P:autophagosome maturation"/>
    <property type="evidence" value="ECO:0007669"/>
    <property type="project" value="TreeGrafter"/>
</dbReference>
<comment type="subunit">
    <text evidence="4">Forms a conjugate with ATG5.</text>
</comment>
<dbReference type="EMBL" id="HBGN01016548">
    <property type="protein sequence ID" value="CAD9329223.1"/>
    <property type="molecule type" value="Transcribed_RNA"/>
</dbReference>
<dbReference type="AlphaFoldDB" id="A0A6U3RCX0"/>
<dbReference type="PANTHER" id="PTHR13385">
    <property type="entry name" value="AUTOPHAGY PROTEIN 12"/>
    <property type="match status" value="1"/>
</dbReference>
<dbReference type="GO" id="GO:0000421">
    <property type="term" value="C:autophagosome membrane"/>
    <property type="evidence" value="ECO:0007669"/>
    <property type="project" value="TreeGrafter"/>
</dbReference>
<reference evidence="6" key="1">
    <citation type="submission" date="2021-01" db="EMBL/GenBank/DDBJ databases">
        <authorList>
            <person name="Corre E."/>
            <person name="Pelletier E."/>
            <person name="Niang G."/>
            <person name="Scheremetjew M."/>
            <person name="Finn R."/>
            <person name="Kale V."/>
            <person name="Holt S."/>
            <person name="Cochrane G."/>
            <person name="Meng A."/>
            <person name="Brown T."/>
            <person name="Cohen L."/>
        </authorList>
    </citation>
    <scope>NUCLEOTIDE SEQUENCE</scope>
    <source>
        <strain evidence="6">Pop2</strain>
    </source>
</reference>
<name>A0A6U3RCX0_9STRA</name>